<accession>A0A1S4FQS7</accession>
<dbReference type="KEGG" id="aag:5573360"/>
<reference evidence="2" key="1">
    <citation type="submission" date="2005-10" db="EMBL/GenBank/DDBJ databases">
        <authorList>
            <person name="Loftus B.J."/>
            <person name="Nene V.M."/>
            <person name="Hannick L.I."/>
            <person name="Bidwell S."/>
            <person name="Haas B."/>
            <person name="Amedeo P."/>
            <person name="Orvis J."/>
            <person name="Wortman J.R."/>
            <person name="White O.R."/>
            <person name="Salzberg S."/>
            <person name="Shumway M."/>
            <person name="Koo H."/>
            <person name="Zhao Y."/>
            <person name="Holmes M."/>
            <person name="Miller J."/>
            <person name="Schatz M."/>
            <person name="Pop M."/>
            <person name="Pai G."/>
            <person name="Utterback T."/>
            <person name="Rogers Y.-H."/>
            <person name="Kravitz S."/>
            <person name="Fraser C.M."/>
        </authorList>
    </citation>
    <scope>NUCLEOTIDE SEQUENCE</scope>
    <source>
        <strain evidence="2">Liverpool</strain>
    </source>
</reference>
<keyword evidence="1" id="KW-1133">Transmembrane helix</keyword>
<reference evidence="2" key="2">
    <citation type="journal article" date="2007" name="Science">
        <title>Genome sequence of Aedes aegypti, a major arbovirus vector.</title>
        <authorList>
            <person name="Nene V."/>
            <person name="Wortman J.R."/>
            <person name="Lawson D."/>
            <person name="Haas B."/>
            <person name="Kodira C."/>
            <person name="Tu Z.J."/>
            <person name="Loftus B."/>
            <person name="Xi Z."/>
            <person name="Megy K."/>
            <person name="Grabherr M."/>
            <person name="Ren Q."/>
            <person name="Zdobnov E.M."/>
            <person name="Lobo N.F."/>
            <person name="Campbell K.S."/>
            <person name="Brown S.E."/>
            <person name="Bonaldo M.F."/>
            <person name="Zhu J."/>
            <person name="Sinkins S.P."/>
            <person name="Hogenkamp D.G."/>
            <person name="Amedeo P."/>
            <person name="Arensburger P."/>
            <person name="Atkinson P.W."/>
            <person name="Bidwell S."/>
            <person name="Biedler J."/>
            <person name="Birney E."/>
            <person name="Bruggner R.V."/>
            <person name="Costas J."/>
            <person name="Coy M.R."/>
            <person name="Crabtree J."/>
            <person name="Crawford M."/>
            <person name="Debruyn B."/>
            <person name="Decaprio D."/>
            <person name="Eiglmeier K."/>
            <person name="Eisenstadt E."/>
            <person name="El-Dorry H."/>
            <person name="Gelbart W.M."/>
            <person name="Gomes S.L."/>
            <person name="Hammond M."/>
            <person name="Hannick L.I."/>
            <person name="Hogan J.R."/>
            <person name="Holmes M.H."/>
            <person name="Jaffe D."/>
            <person name="Johnston J.S."/>
            <person name="Kennedy R.C."/>
            <person name="Koo H."/>
            <person name="Kravitz S."/>
            <person name="Kriventseva E.V."/>
            <person name="Kulp D."/>
            <person name="Labutti K."/>
            <person name="Lee E."/>
            <person name="Li S."/>
            <person name="Lovin D.D."/>
            <person name="Mao C."/>
            <person name="Mauceli E."/>
            <person name="Menck C.F."/>
            <person name="Miller J.R."/>
            <person name="Montgomery P."/>
            <person name="Mori A."/>
            <person name="Nascimento A.L."/>
            <person name="Naveira H.F."/>
            <person name="Nusbaum C."/>
            <person name="O'leary S."/>
            <person name="Orvis J."/>
            <person name="Pertea M."/>
            <person name="Quesneville H."/>
            <person name="Reidenbach K.R."/>
            <person name="Rogers Y.H."/>
            <person name="Roth C.W."/>
            <person name="Schneider J.R."/>
            <person name="Schatz M."/>
            <person name="Shumway M."/>
            <person name="Stanke M."/>
            <person name="Stinson E.O."/>
            <person name="Tubio J.M."/>
            <person name="Vanzee J.P."/>
            <person name="Verjovski-Almeida S."/>
            <person name="Werner D."/>
            <person name="White O."/>
            <person name="Wyder S."/>
            <person name="Zeng Q."/>
            <person name="Zhao Q."/>
            <person name="Zhao Y."/>
            <person name="Hill C.A."/>
            <person name="Raikhel A.S."/>
            <person name="Soares M.B."/>
            <person name="Knudson D.L."/>
            <person name="Lee N.H."/>
            <person name="Galagan J."/>
            <person name="Salzberg S.L."/>
            <person name="Paulsen I.T."/>
            <person name="Dimopoulos G."/>
            <person name="Collins F.H."/>
            <person name="Birren B."/>
            <person name="Fraser-Liggett C.M."/>
            <person name="Severson D.W."/>
        </authorList>
    </citation>
    <scope>NUCLEOTIDE SEQUENCE [LARGE SCALE GENOMIC DNA]</scope>
    <source>
        <strain evidence="2">Liverpool</strain>
    </source>
</reference>
<sequence length="63" mass="7412">MRLNHLAKIGIGWGFITVAGISGFVYSKRTVDKNRYENMKIRERMRKSNEGEYLAENARRYQS</sequence>
<feature type="transmembrane region" description="Helical" evidence="1">
    <location>
        <begin position="6"/>
        <end position="26"/>
    </location>
</feature>
<dbReference type="OMA" id="RYESMRV"/>
<evidence type="ECO:0000256" key="1">
    <source>
        <dbReference type="SAM" id="Phobius"/>
    </source>
</evidence>
<evidence type="ECO:0000313" key="2">
    <source>
        <dbReference type="EMBL" id="EAT37573.1"/>
    </source>
</evidence>
<keyword evidence="1" id="KW-0472">Membrane</keyword>
<evidence type="ECO:0000313" key="3">
    <source>
        <dbReference type="Proteomes" id="UP000682892"/>
    </source>
</evidence>
<organism evidence="2 3">
    <name type="scientific">Aedes aegypti</name>
    <name type="common">Yellowfever mosquito</name>
    <name type="synonym">Culex aegypti</name>
    <dbReference type="NCBI Taxonomy" id="7159"/>
    <lineage>
        <taxon>Eukaryota</taxon>
        <taxon>Metazoa</taxon>
        <taxon>Ecdysozoa</taxon>
        <taxon>Arthropoda</taxon>
        <taxon>Hexapoda</taxon>
        <taxon>Insecta</taxon>
        <taxon>Pterygota</taxon>
        <taxon>Neoptera</taxon>
        <taxon>Endopterygota</taxon>
        <taxon>Diptera</taxon>
        <taxon>Nematocera</taxon>
        <taxon>Culicoidea</taxon>
        <taxon>Culicidae</taxon>
        <taxon>Culicinae</taxon>
        <taxon>Aedini</taxon>
        <taxon>Aedes</taxon>
        <taxon>Stegomyia</taxon>
    </lineage>
</organism>
<dbReference type="Pfam" id="PF15932">
    <property type="entry name" value="DUF4748"/>
    <property type="match status" value="1"/>
</dbReference>
<proteinExistence type="predicted"/>
<name>A0A1S4FQS7_AEDAE</name>
<dbReference type="HOGENOM" id="CLU_2852021_0_0_1"/>
<dbReference type="AlphaFoldDB" id="A0A1S4FQS7"/>
<gene>
    <name evidence="2" type="ORF">AaeL_AAEL010456</name>
</gene>
<dbReference type="InterPro" id="IPR031833">
    <property type="entry name" value="DUF4748"/>
</dbReference>
<dbReference type="Proteomes" id="UP000682892">
    <property type="component" value="Unassembled WGS sequence"/>
</dbReference>
<keyword evidence="1" id="KW-0812">Transmembrane</keyword>
<dbReference type="EMBL" id="CH477663">
    <property type="protein sequence ID" value="EAT37573.1"/>
    <property type="molecule type" value="Genomic_DNA"/>
</dbReference>
<reference evidence="2" key="3">
    <citation type="submission" date="2012-09" db="EMBL/GenBank/DDBJ databases">
        <authorList>
            <consortium name="VectorBase"/>
        </authorList>
    </citation>
    <scope>NUCLEOTIDE SEQUENCE</scope>
    <source>
        <strain evidence="2">Liverpool</strain>
    </source>
</reference>
<protein>
    <submittedName>
        <fullName evidence="2">AAEL010456-PA</fullName>
    </submittedName>
</protein>